<dbReference type="Pfam" id="PF03259">
    <property type="entry name" value="Robl_LC7"/>
    <property type="match status" value="1"/>
</dbReference>
<dbReference type="InterPro" id="IPR004942">
    <property type="entry name" value="Roadblock/LAMTOR2_dom"/>
</dbReference>
<dbReference type="EMBL" id="BOPO01000006">
    <property type="protein sequence ID" value="GIL25539.1"/>
    <property type="molecule type" value="Genomic_DNA"/>
</dbReference>
<dbReference type="SUPFAM" id="SSF103196">
    <property type="entry name" value="Roadblock/LC7 domain"/>
    <property type="match status" value="1"/>
</dbReference>
<comment type="caution">
    <text evidence="2">The sequence shown here is derived from an EMBL/GenBank/DDBJ whole genome shotgun (WGS) entry which is preliminary data.</text>
</comment>
<feature type="domain" description="Roadblock/LAMTOR2" evidence="1">
    <location>
        <begin position="8"/>
        <end position="98"/>
    </location>
</feature>
<protein>
    <submittedName>
        <fullName evidence="2">Dynein regulation protein LC7</fullName>
    </submittedName>
</protein>
<evidence type="ECO:0000313" key="3">
    <source>
        <dbReference type="Proteomes" id="UP000614996"/>
    </source>
</evidence>
<dbReference type="PANTHER" id="PTHR36222">
    <property type="entry name" value="SERINE PROTEASE INHIBITOR RV3364C"/>
    <property type="match status" value="1"/>
</dbReference>
<proteinExistence type="predicted"/>
<dbReference type="PANTHER" id="PTHR36222:SF1">
    <property type="entry name" value="SERINE PROTEASE INHIBITOR RV3364C"/>
    <property type="match status" value="1"/>
</dbReference>
<evidence type="ECO:0000313" key="2">
    <source>
        <dbReference type="EMBL" id="GIL25539.1"/>
    </source>
</evidence>
<reference evidence="3" key="1">
    <citation type="journal article" date="2021" name="Int. J. Syst. Evol. Microbiol.">
        <title>Actinocatenispora comari sp. nov., an endophytic actinomycete isolated from aerial parts of Comarum salesowianum.</title>
        <authorList>
            <person name="Oyunbileg N."/>
            <person name="Iizaka Y."/>
            <person name="Hamada M."/>
            <person name="Davaapurev B.O."/>
            <person name="Fukumoto A."/>
            <person name="Tsetseg B."/>
            <person name="Kato F."/>
            <person name="Tamura T."/>
            <person name="Batkhuu J."/>
            <person name="Anzai Y."/>
        </authorList>
    </citation>
    <scope>NUCLEOTIDE SEQUENCE [LARGE SCALE GENOMIC DNA]</scope>
    <source>
        <strain evidence="3">NUM-2625</strain>
    </source>
</reference>
<dbReference type="AlphaFoldDB" id="A0A8J4ELF1"/>
<evidence type="ECO:0000259" key="1">
    <source>
        <dbReference type="SMART" id="SM00960"/>
    </source>
</evidence>
<organism evidence="2 3">
    <name type="scientific">Actinocatenispora comari</name>
    <dbReference type="NCBI Taxonomy" id="2807577"/>
    <lineage>
        <taxon>Bacteria</taxon>
        <taxon>Bacillati</taxon>
        <taxon>Actinomycetota</taxon>
        <taxon>Actinomycetes</taxon>
        <taxon>Micromonosporales</taxon>
        <taxon>Micromonosporaceae</taxon>
        <taxon>Actinocatenispora</taxon>
    </lineage>
</organism>
<sequence length="143" mass="15288">MINNPDLQWMLNELVDSVPGTLHTAVVSGDGLLLQRSNTLSKDQADSLAAAVSSQYSVAKSPALIFGSGPVQQIVVQYSDSYLLITDAGHNAYLAAYTSSEVDMGTITFEMNRLVDRVGQYLQAADRGVVPAGRFPPDAVARD</sequence>
<dbReference type="Proteomes" id="UP000614996">
    <property type="component" value="Unassembled WGS sequence"/>
</dbReference>
<keyword evidence="3" id="KW-1185">Reference proteome</keyword>
<accession>A0A8J4ELF1</accession>
<dbReference type="SMART" id="SM00960">
    <property type="entry name" value="Robl_LC7"/>
    <property type="match status" value="1"/>
</dbReference>
<name>A0A8J4ELF1_9ACTN</name>
<dbReference type="RefSeq" id="WP_207123143.1">
    <property type="nucleotide sequence ID" value="NZ_BOPO01000006.1"/>
</dbReference>
<gene>
    <name evidence="2" type="ORF">NUM_07940</name>
</gene>
<dbReference type="Gene3D" id="3.30.450.30">
    <property type="entry name" value="Dynein light chain 2a, cytoplasmic"/>
    <property type="match status" value="1"/>
</dbReference>
<dbReference type="InterPro" id="IPR053141">
    <property type="entry name" value="Mycobact_SerProt_Inhib_Rv3364c"/>
</dbReference>